<dbReference type="PhylomeDB" id="B2J3A8"/>
<dbReference type="NCBIfam" id="NF047718">
    <property type="entry name" value="Hfq_rel_Cyano"/>
    <property type="match status" value="1"/>
</dbReference>
<dbReference type="Gene3D" id="2.30.30.100">
    <property type="match status" value="1"/>
</dbReference>
<dbReference type="InterPro" id="IPR053840">
    <property type="entry name" value="Hfq_1"/>
</dbReference>
<dbReference type="STRING" id="63737.Npun_F5230"/>
<accession>B2J3A8</accession>
<name>B2J3A8_NOSP7</name>
<dbReference type="AlphaFoldDB" id="B2J3A8"/>
<reference evidence="2 3" key="2">
    <citation type="journal article" date="2013" name="Plant Physiol.">
        <title>A Nostoc punctiforme Sugar Transporter Necessary to Establish a Cyanobacterium-Plant Symbiosis.</title>
        <authorList>
            <person name="Ekman M."/>
            <person name="Picossi S."/>
            <person name="Campbell E.L."/>
            <person name="Meeks J.C."/>
            <person name="Flores E."/>
        </authorList>
    </citation>
    <scope>NUCLEOTIDE SEQUENCE [LARGE SCALE GENOMIC DNA]</scope>
    <source>
        <strain evidence="3">ATCC 29133 / PCC 73102</strain>
    </source>
</reference>
<reference evidence="3" key="1">
    <citation type="submission" date="2008-04" db="EMBL/GenBank/DDBJ databases">
        <title>Complete sequence of chromosome of Nostoc punctiforme ATCC 29133.</title>
        <authorList>
            <consortium name="US DOE Joint Genome Institute"/>
            <person name="Copeland A."/>
            <person name="Lucas S."/>
            <person name="Lapidus A."/>
            <person name="Glavina del Rio T."/>
            <person name="Dalin E."/>
            <person name="Tice H."/>
            <person name="Pitluck S."/>
            <person name="Chain P."/>
            <person name="Malfatti S."/>
            <person name="Shin M."/>
            <person name="Vergez L."/>
            <person name="Schmutz J."/>
            <person name="Larimer F."/>
            <person name="Land M."/>
            <person name="Hauser L."/>
            <person name="Kyrpides N."/>
            <person name="Kim E."/>
            <person name="Meeks J.C."/>
            <person name="Elhai J."/>
            <person name="Campbell E.L."/>
            <person name="Thiel T."/>
            <person name="Longmire J."/>
            <person name="Potts M."/>
            <person name="Atlas R."/>
        </authorList>
    </citation>
    <scope>NUCLEOTIDE SEQUENCE [LARGE SCALE GENOMIC DNA]</scope>
    <source>
        <strain evidence="3">ATCC 29133 / PCC 73102</strain>
    </source>
</reference>
<dbReference type="KEGG" id="npu:Npun_F5230"/>
<dbReference type="InterPro" id="IPR010920">
    <property type="entry name" value="LSM_dom_sf"/>
</dbReference>
<organism evidence="2 3">
    <name type="scientific">Nostoc punctiforme (strain ATCC 29133 / PCC 73102)</name>
    <dbReference type="NCBI Taxonomy" id="63737"/>
    <lineage>
        <taxon>Bacteria</taxon>
        <taxon>Bacillati</taxon>
        <taxon>Cyanobacteriota</taxon>
        <taxon>Cyanophyceae</taxon>
        <taxon>Nostocales</taxon>
        <taxon>Nostocaceae</taxon>
        <taxon>Nostoc</taxon>
    </lineage>
</organism>
<feature type="domain" description="Hfq-related" evidence="1">
    <location>
        <begin position="41"/>
        <end position="101"/>
    </location>
</feature>
<keyword evidence="3" id="KW-1185">Reference proteome</keyword>
<proteinExistence type="predicted"/>
<dbReference type="eggNOG" id="COG1923">
    <property type="taxonomic scope" value="Bacteria"/>
</dbReference>
<sequence length="104" mass="11852">MILSKFDCHFLKDELSRISYSLFCLVGSSLLKMLTEFDTTLPSIRQVQNLIKQTTPVELKLVTQDVLTGKVVWQDPQCICIADENSQQTTVWKQAIAYIKPKTS</sequence>
<evidence type="ECO:0000313" key="3">
    <source>
        <dbReference type="Proteomes" id="UP000001191"/>
    </source>
</evidence>
<evidence type="ECO:0000259" key="1">
    <source>
        <dbReference type="Pfam" id="PF21979"/>
    </source>
</evidence>
<protein>
    <recommendedName>
        <fullName evidence="1">Hfq-related domain-containing protein</fullName>
    </recommendedName>
</protein>
<dbReference type="Pfam" id="PF21979">
    <property type="entry name" value="Hfq_1"/>
    <property type="match status" value="1"/>
</dbReference>
<dbReference type="EnsemblBacteria" id="ACC83558">
    <property type="protein sequence ID" value="ACC83558"/>
    <property type="gene ID" value="Npun_F5230"/>
</dbReference>
<dbReference type="HOGENOM" id="CLU_2247234_0_0_3"/>
<dbReference type="SUPFAM" id="SSF50182">
    <property type="entry name" value="Sm-like ribonucleoproteins"/>
    <property type="match status" value="1"/>
</dbReference>
<dbReference type="Proteomes" id="UP000001191">
    <property type="component" value="Chromosome"/>
</dbReference>
<gene>
    <name evidence="2" type="ordered locus">Npun_F5230</name>
</gene>
<dbReference type="EMBL" id="CP001037">
    <property type="protein sequence ID" value="ACC83558.1"/>
    <property type="molecule type" value="Genomic_DNA"/>
</dbReference>
<evidence type="ECO:0000313" key="2">
    <source>
        <dbReference type="EMBL" id="ACC83558.1"/>
    </source>
</evidence>